<organism evidence="2">
    <name type="scientific">viral metagenome</name>
    <dbReference type="NCBI Taxonomy" id="1070528"/>
    <lineage>
        <taxon>unclassified sequences</taxon>
        <taxon>metagenomes</taxon>
        <taxon>organismal metagenomes</taxon>
    </lineage>
</organism>
<evidence type="ECO:0000313" key="2">
    <source>
        <dbReference type="EMBL" id="QHT04309.1"/>
    </source>
</evidence>
<dbReference type="EMBL" id="MN739426">
    <property type="protein sequence ID" value="QHT04309.1"/>
    <property type="molecule type" value="Genomic_DNA"/>
</dbReference>
<sequence length="74" mass="8614">MKLSFINIPVFIVTLIIGILLVYWTAPDTKIVTVYPTDDNKHLFQFRDKTNNCFQLNQKIVKCSNDTEEIPIQI</sequence>
<reference evidence="2" key="1">
    <citation type="journal article" date="2020" name="Nature">
        <title>Giant virus diversity and host interactions through global metagenomics.</title>
        <authorList>
            <person name="Schulz F."/>
            <person name="Roux S."/>
            <person name="Paez-Espino D."/>
            <person name="Jungbluth S."/>
            <person name="Walsh D.A."/>
            <person name="Denef V.J."/>
            <person name="McMahon K.D."/>
            <person name="Konstantinidis K.T."/>
            <person name="Eloe-Fadrosh E.A."/>
            <person name="Kyrpides N.C."/>
            <person name="Woyke T."/>
        </authorList>
    </citation>
    <scope>NUCLEOTIDE SEQUENCE</scope>
    <source>
        <strain evidence="2">GVMAG-M-3300021185-45</strain>
    </source>
</reference>
<keyword evidence="1" id="KW-1133">Transmembrane helix</keyword>
<dbReference type="AlphaFoldDB" id="A0A6C0CKV1"/>
<keyword evidence="1" id="KW-0472">Membrane</keyword>
<accession>A0A6C0CKV1</accession>
<evidence type="ECO:0000256" key="1">
    <source>
        <dbReference type="SAM" id="Phobius"/>
    </source>
</evidence>
<feature type="transmembrane region" description="Helical" evidence="1">
    <location>
        <begin position="6"/>
        <end position="26"/>
    </location>
</feature>
<proteinExistence type="predicted"/>
<name>A0A6C0CKV1_9ZZZZ</name>
<keyword evidence="1" id="KW-0812">Transmembrane</keyword>
<protein>
    <submittedName>
        <fullName evidence="2">Uncharacterized protein</fullName>
    </submittedName>
</protein>